<sequence length="558" mass="61520">MATGPPPDQDELIPLDAPKTGTEAKVSCYCPNCQENHVARTRLLPTHIPFFRKVTVLHLTCSNCHYENRQVSFGGTISECGQTLSLRVGQAADLERQVVQSDTATLSIPQWQLEIPSQQGTVTTLQGVLQRVASNLRAQQPERLKLGDLDNFRRCQTVIDQVEIYVVNDNVEDEAVADHGENGNTTKLLETNSPFIPFDLILDDPAGNSFIESLPAPNQDPKLTVQTYRRTPSQDLAIGLQPEKAPSEAATIDDDNNPHHKNTILNDAGHAMDDETNQVDNQQQGQPPQVMTFQTGACPNCQQSARTNMCQIHIPHFKQVILMNLLCDTCGYRNNEIKVGGEICKHGTKLSLAIRSEEDLKREVILADTASIVIPEIQLEGGGGMGGIYTTVEGLLKRLLQQLTVANPFATGDAVTQHHCNSEGTLHIQKYNKFLAALRDISQAKVDVLPVTLVLDDPLSNSFIGTIRQKREDENLKIETYPRSWEQNEALGLNDMATENYSLSSKTNYGSDQPIDKDVGQSFSLVPRGPDHPHRTGKPHVDNDNTTFGGDLGTKPSW</sequence>
<reference evidence="7" key="1">
    <citation type="submission" date="2020-06" db="EMBL/GenBank/DDBJ databases">
        <authorList>
            <consortium name="Plant Systems Biology data submission"/>
        </authorList>
    </citation>
    <scope>NUCLEOTIDE SEQUENCE</scope>
    <source>
        <strain evidence="7">D6</strain>
    </source>
</reference>
<feature type="region of interest" description="Disordered" evidence="5">
    <location>
        <begin position="504"/>
        <end position="558"/>
    </location>
</feature>
<keyword evidence="8" id="KW-1185">Reference proteome</keyword>
<dbReference type="SMART" id="SM00709">
    <property type="entry name" value="Zpr1"/>
    <property type="match status" value="2"/>
</dbReference>
<keyword evidence="4" id="KW-0862">Zinc</keyword>
<comment type="similarity">
    <text evidence="1">Belongs to the ZPR1 family.</text>
</comment>
<feature type="domain" description="Zinc finger ZPR1-type" evidence="6">
    <location>
        <begin position="296"/>
        <end position="466"/>
    </location>
</feature>
<evidence type="ECO:0000256" key="2">
    <source>
        <dbReference type="ARBA" id="ARBA00022723"/>
    </source>
</evidence>
<protein>
    <submittedName>
        <fullName evidence="7">Finger protein ZPR1</fullName>
    </submittedName>
</protein>
<keyword evidence="2" id="KW-0479">Metal-binding</keyword>
<dbReference type="FunFam" id="2.60.120.1040:FF:000006">
    <property type="entry name" value="Zinc finger protein zpr1"/>
    <property type="match status" value="1"/>
</dbReference>
<evidence type="ECO:0000256" key="1">
    <source>
        <dbReference type="ARBA" id="ARBA00008354"/>
    </source>
</evidence>
<dbReference type="Gene3D" id="2.60.120.1040">
    <property type="entry name" value="ZPR1, A/B domain"/>
    <property type="match status" value="2"/>
</dbReference>
<dbReference type="AlphaFoldDB" id="A0A9N8DCV7"/>
<evidence type="ECO:0000313" key="7">
    <source>
        <dbReference type="EMBL" id="CAB9499455.1"/>
    </source>
</evidence>
<comment type="caution">
    <text evidence="7">The sequence shown here is derived from an EMBL/GenBank/DDBJ whole genome shotgun (WGS) entry which is preliminary data.</text>
</comment>
<dbReference type="InterPro" id="IPR056180">
    <property type="entry name" value="ZPR1_jr_dom"/>
</dbReference>
<dbReference type="PANTHER" id="PTHR10876">
    <property type="entry name" value="ZINC FINGER PROTEIN ZPR1"/>
    <property type="match status" value="1"/>
</dbReference>
<name>A0A9N8DCV7_9STRA</name>
<dbReference type="PANTHER" id="PTHR10876:SF0">
    <property type="entry name" value="ZINC FINGER PROTEIN ZPR1"/>
    <property type="match status" value="1"/>
</dbReference>
<accession>A0A9N8DCV7</accession>
<gene>
    <name evidence="7" type="ORF">SEMRO_61_G035080.1</name>
</gene>
<dbReference type="Proteomes" id="UP001153069">
    <property type="component" value="Unassembled WGS sequence"/>
</dbReference>
<dbReference type="Gene3D" id="2.20.25.420">
    <property type="entry name" value="ZPR1, zinc finger domain"/>
    <property type="match status" value="2"/>
</dbReference>
<keyword evidence="3" id="KW-0863">Zinc-finger</keyword>
<dbReference type="EMBL" id="CAICTM010000060">
    <property type="protein sequence ID" value="CAB9499455.1"/>
    <property type="molecule type" value="Genomic_DNA"/>
</dbReference>
<evidence type="ECO:0000256" key="4">
    <source>
        <dbReference type="ARBA" id="ARBA00022833"/>
    </source>
</evidence>
<dbReference type="InterPro" id="IPR004457">
    <property type="entry name" value="Znf_ZPR1"/>
</dbReference>
<feature type="domain" description="Zinc finger ZPR1-type" evidence="6">
    <location>
        <begin position="28"/>
        <end position="213"/>
    </location>
</feature>
<dbReference type="OrthoDB" id="308464at2759"/>
<feature type="compositionally biased region" description="Basic and acidic residues" evidence="5">
    <location>
        <begin position="529"/>
        <end position="543"/>
    </location>
</feature>
<dbReference type="InterPro" id="IPR042452">
    <property type="entry name" value="ZPR1_Znf1/2"/>
</dbReference>
<dbReference type="InterPro" id="IPR040141">
    <property type="entry name" value="ZPR1"/>
</dbReference>
<dbReference type="Pfam" id="PF03367">
    <property type="entry name" value="Zn_ribbon_ZPR1"/>
    <property type="match status" value="2"/>
</dbReference>
<dbReference type="NCBIfam" id="TIGR00310">
    <property type="entry name" value="ZPR1_znf"/>
    <property type="match status" value="1"/>
</dbReference>
<organism evidence="7 8">
    <name type="scientific">Seminavis robusta</name>
    <dbReference type="NCBI Taxonomy" id="568900"/>
    <lineage>
        <taxon>Eukaryota</taxon>
        <taxon>Sar</taxon>
        <taxon>Stramenopiles</taxon>
        <taxon>Ochrophyta</taxon>
        <taxon>Bacillariophyta</taxon>
        <taxon>Bacillariophyceae</taxon>
        <taxon>Bacillariophycidae</taxon>
        <taxon>Naviculales</taxon>
        <taxon>Naviculaceae</taxon>
        <taxon>Seminavis</taxon>
    </lineage>
</organism>
<evidence type="ECO:0000256" key="3">
    <source>
        <dbReference type="ARBA" id="ARBA00022771"/>
    </source>
</evidence>
<evidence type="ECO:0000256" key="5">
    <source>
        <dbReference type="SAM" id="MobiDB-lite"/>
    </source>
</evidence>
<dbReference type="Pfam" id="PF22794">
    <property type="entry name" value="jr-ZPR1"/>
    <property type="match status" value="2"/>
</dbReference>
<proteinExistence type="inferred from homology"/>
<evidence type="ECO:0000259" key="6">
    <source>
        <dbReference type="SMART" id="SM00709"/>
    </source>
</evidence>
<dbReference type="GO" id="GO:0008270">
    <property type="term" value="F:zinc ion binding"/>
    <property type="evidence" value="ECO:0007669"/>
    <property type="project" value="UniProtKB-KW"/>
</dbReference>
<evidence type="ECO:0000313" key="8">
    <source>
        <dbReference type="Proteomes" id="UP001153069"/>
    </source>
</evidence>
<dbReference type="InterPro" id="IPR042451">
    <property type="entry name" value="ZPR1_A/B_dom"/>
</dbReference>
<dbReference type="GO" id="GO:0005634">
    <property type="term" value="C:nucleus"/>
    <property type="evidence" value="ECO:0007669"/>
    <property type="project" value="TreeGrafter"/>
</dbReference>